<feature type="transmembrane region" description="Helical" evidence="4">
    <location>
        <begin position="102"/>
        <end position="126"/>
    </location>
</feature>
<dbReference type="InterPro" id="IPR013083">
    <property type="entry name" value="Znf_RING/FYVE/PHD"/>
</dbReference>
<feature type="transmembrane region" description="Helical" evidence="4">
    <location>
        <begin position="302"/>
        <end position="321"/>
    </location>
</feature>
<dbReference type="Gene3D" id="3.30.40.10">
    <property type="entry name" value="Zinc/RING finger domain, C3HC4 (zinc finger)"/>
    <property type="match status" value="1"/>
</dbReference>
<keyword evidence="4" id="KW-1133">Transmembrane helix</keyword>
<dbReference type="Pfam" id="PF12906">
    <property type="entry name" value="RINGv"/>
    <property type="match status" value="1"/>
</dbReference>
<proteinExistence type="predicted"/>
<dbReference type="SUPFAM" id="SSF57850">
    <property type="entry name" value="RING/U-box"/>
    <property type="match status" value="1"/>
</dbReference>
<dbReference type="PANTHER" id="PTHR46347:SF1">
    <property type="entry name" value="RING_FYVE_PHD ZINC FINGER SUPERFAMILY PROTEIN"/>
    <property type="match status" value="1"/>
</dbReference>
<sequence length="322" mass="34595">MDVLGDAIEREQVEAILSAPAVYESGPTCRICFSDEVEPGDRMIAPCRCRGTAKQFVHASCLDRWRLSSARRESVIQCDQCRTPYKQSATFAVRLLASPLQYIVSAILLLLIAIFVSGAVGSVLLWRNQPELFDGTHPFHVQSLSYTGSVADGAVHGAAGVGEVNIFQPSVLVQSVQGMLQRLLQTALHTCMHGATCPSLSSSFWALSTQRFSETLGQLPAGAVSAVPLNFAERLVWLSTLGIAVLGIISSMNVFIAVSILAPSTNFIPFVLIERTDLSSSHVSAGAAADNECIRLVWQSTSLPGVLVFCFAFVGVYRCVVG</sequence>
<keyword evidence="2" id="KW-0863">Zinc-finger</keyword>
<keyword evidence="1" id="KW-0479">Metal-binding</keyword>
<name>A0AAF0J6A9_9BASI</name>
<feature type="transmembrane region" description="Helical" evidence="4">
    <location>
        <begin position="235"/>
        <end position="262"/>
    </location>
</feature>
<gene>
    <name evidence="6" type="ORF">MCUN1_001173</name>
</gene>
<dbReference type="PANTHER" id="PTHR46347">
    <property type="entry name" value="RING/FYVE/PHD ZINC FINGER SUPERFAMILY PROTEIN"/>
    <property type="match status" value="1"/>
</dbReference>
<keyword evidence="7" id="KW-1185">Reference proteome</keyword>
<dbReference type="InterPro" id="IPR011016">
    <property type="entry name" value="Znf_RING-CH"/>
</dbReference>
<keyword evidence="4" id="KW-0472">Membrane</keyword>
<keyword evidence="3" id="KW-0862">Zinc</keyword>
<reference evidence="6" key="1">
    <citation type="submission" date="2023-03" db="EMBL/GenBank/DDBJ databases">
        <title>Mating type loci evolution in Malassezia.</title>
        <authorList>
            <person name="Coelho M.A."/>
        </authorList>
    </citation>
    <scope>NUCLEOTIDE SEQUENCE</scope>
    <source>
        <strain evidence="6">CBS 11721</strain>
    </source>
</reference>
<dbReference type="GO" id="GO:0008270">
    <property type="term" value="F:zinc ion binding"/>
    <property type="evidence" value="ECO:0007669"/>
    <property type="project" value="UniProtKB-KW"/>
</dbReference>
<evidence type="ECO:0000259" key="5">
    <source>
        <dbReference type="SMART" id="SM00744"/>
    </source>
</evidence>
<evidence type="ECO:0000256" key="3">
    <source>
        <dbReference type="ARBA" id="ARBA00022833"/>
    </source>
</evidence>
<evidence type="ECO:0000256" key="1">
    <source>
        <dbReference type="ARBA" id="ARBA00022723"/>
    </source>
</evidence>
<evidence type="ECO:0000313" key="6">
    <source>
        <dbReference type="EMBL" id="WFD34334.1"/>
    </source>
</evidence>
<feature type="domain" description="RING-CH-type" evidence="5">
    <location>
        <begin position="28"/>
        <end position="82"/>
    </location>
</feature>
<dbReference type="SMART" id="SM00744">
    <property type="entry name" value="RINGv"/>
    <property type="match status" value="1"/>
</dbReference>
<dbReference type="CDD" id="cd16495">
    <property type="entry name" value="RING_CH-C4HC3_MARCH"/>
    <property type="match status" value="1"/>
</dbReference>
<accession>A0AAF0J6A9</accession>
<dbReference type="Proteomes" id="UP001219933">
    <property type="component" value="Chromosome 2"/>
</dbReference>
<organism evidence="6 7">
    <name type="scientific">Malassezia cuniculi</name>
    <dbReference type="NCBI Taxonomy" id="948313"/>
    <lineage>
        <taxon>Eukaryota</taxon>
        <taxon>Fungi</taxon>
        <taxon>Dikarya</taxon>
        <taxon>Basidiomycota</taxon>
        <taxon>Ustilaginomycotina</taxon>
        <taxon>Malasseziomycetes</taxon>
        <taxon>Malasseziales</taxon>
        <taxon>Malasseziaceae</taxon>
        <taxon>Malassezia</taxon>
    </lineage>
</organism>
<evidence type="ECO:0000313" key="7">
    <source>
        <dbReference type="Proteomes" id="UP001219933"/>
    </source>
</evidence>
<keyword evidence="4" id="KW-0812">Transmembrane</keyword>
<dbReference type="EMBL" id="CP119878">
    <property type="protein sequence ID" value="WFD34334.1"/>
    <property type="molecule type" value="Genomic_DNA"/>
</dbReference>
<dbReference type="AlphaFoldDB" id="A0AAF0J6A9"/>
<evidence type="ECO:0000256" key="2">
    <source>
        <dbReference type="ARBA" id="ARBA00022771"/>
    </source>
</evidence>
<evidence type="ECO:0000256" key="4">
    <source>
        <dbReference type="SAM" id="Phobius"/>
    </source>
</evidence>
<protein>
    <recommendedName>
        <fullName evidence="5">RING-CH-type domain-containing protein</fullName>
    </recommendedName>
</protein>